<dbReference type="PANTHER" id="PTHR34613">
    <property type="entry name" value="SLL0800 PROTEIN"/>
    <property type="match status" value="1"/>
</dbReference>
<accession>A0A2I1DJQ0</accession>
<evidence type="ECO:0000313" key="2">
    <source>
        <dbReference type="EMBL" id="PKY10110.1"/>
    </source>
</evidence>
<dbReference type="EMBL" id="MXAV01000043">
    <property type="protein sequence ID" value="PKY10110.1"/>
    <property type="molecule type" value="Genomic_DNA"/>
</dbReference>
<proteinExistence type="predicted"/>
<evidence type="ECO:0000313" key="3">
    <source>
        <dbReference type="Proteomes" id="UP000234329"/>
    </source>
</evidence>
<evidence type="ECO:0000259" key="1">
    <source>
        <dbReference type="Pfam" id="PF14261"/>
    </source>
</evidence>
<dbReference type="InterPro" id="IPR025587">
    <property type="entry name" value="DUF4351"/>
</dbReference>
<comment type="caution">
    <text evidence="2">The sequence shown here is derived from an EMBL/GenBank/DDBJ whole genome shotgun (WGS) entry which is preliminary data.</text>
</comment>
<gene>
    <name evidence="2" type="ORF">B1757_11440</name>
</gene>
<dbReference type="Pfam" id="PF14261">
    <property type="entry name" value="DUF4351"/>
    <property type="match status" value="1"/>
</dbReference>
<sequence>MIRPPQIARNRVIPYSARSGVAGGQTMQEKDVVSKDLLKRITLDIARILLGLEVEQAEIVESSHPRVEERRADLVARMAGPAGQFLLHIEVQNGNDGQMPCRMLRYRSDLCLQCTDEDIRQVLLYIGKEPLRMASGLRQTGLDYQYEIVDMHRVDCARLLAEDSPDALVLAVLCDFQDRSPRAVIRYILDRLQVLTEGTPARFRDYLKMLEILSSNRNLYEVVKEEQTMLSEVLITELPSYGLGMERGMERGEQLMLSRLLQKRFGPLPPRIQARLEVASTTELETWAEQVLDGLGLEQMFPDA</sequence>
<keyword evidence="3" id="KW-1185">Reference proteome</keyword>
<dbReference type="Proteomes" id="UP000234329">
    <property type="component" value="Unassembled WGS sequence"/>
</dbReference>
<dbReference type="InParanoid" id="A0A2I1DJQ0"/>
<dbReference type="PANTHER" id="PTHR34613:SF1">
    <property type="entry name" value="SLL6017 PROTEIN"/>
    <property type="match status" value="1"/>
</dbReference>
<protein>
    <recommendedName>
        <fullName evidence="1">DUF4351 domain-containing protein</fullName>
    </recommendedName>
</protein>
<dbReference type="OrthoDB" id="5621957at2"/>
<organism evidence="2 3">
    <name type="scientific">Acidithiobacillus marinus</name>
    <dbReference type="NCBI Taxonomy" id="187490"/>
    <lineage>
        <taxon>Bacteria</taxon>
        <taxon>Pseudomonadati</taxon>
        <taxon>Pseudomonadota</taxon>
        <taxon>Acidithiobacillia</taxon>
        <taxon>Acidithiobacillales</taxon>
        <taxon>Acidithiobacillaceae</taxon>
        <taxon>Acidithiobacillus</taxon>
    </lineage>
</organism>
<reference evidence="2 3" key="1">
    <citation type="submission" date="2017-03" db="EMBL/GenBank/DDBJ databases">
        <title>Draft genime sequence of the acidophilic sulfur-oxidizing bacterium Acidithiobacillus sp. SH, isolated from seawater.</title>
        <authorList>
            <person name="Sharmin S."/>
            <person name="Tokuhisa M."/>
            <person name="Kanao T."/>
            <person name="Kamimura K."/>
        </authorList>
    </citation>
    <scope>NUCLEOTIDE SEQUENCE [LARGE SCALE GENOMIC DNA]</scope>
    <source>
        <strain evidence="2 3">SH</strain>
    </source>
</reference>
<feature type="domain" description="DUF4351" evidence="1">
    <location>
        <begin position="246"/>
        <end position="293"/>
    </location>
</feature>
<dbReference type="AlphaFoldDB" id="A0A2I1DJQ0"/>
<name>A0A2I1DJQ0_9PROT</name>